<organism evidence="1 2">
    <name type="scientific">Diversispora eburnea</name>
    <dbReference type="NCBI Taxonomy" id="1213867"/>
    <lineage>
        <taxon>Eukaryota</taxon>
        <taxon>Fungi</taxon>
        <taxon>Fungi incertae sedis</taxon>
        <taxon>Mucoromycota</taxon>
        <taxon>Glomeromycotina</taxon>
        <taxon>Glomeromycetes</taxon>
        <taxon>Diversisporales</taxon>
        <taxon>Diversisporaceae</taxon>
        <taxon>Diversispora</taxon>
    </lineage>
</organism>
<dbReference type="EMBL" id="CAJVPK010000176">
    <property type="protein sequence ID" value="CAG8467309.1"/>
    <property type="molecule type" value="Genomic_DNA"/>
</dbReference>
<accession>A0A9N8VUZ5</accession>
<keyword evidence="2" id="KW-1185">Reference proteome</keyword>
<protein>
    <submittedName>
        <fullName evidence="1">8908_t:CDS:1</fullName>
    </submittedName>
</protein>
<comment type="caution">
    <text evidence="1">The sequence shown here is derived from an EMBL/GenBank/DDBJ whole genome shotgun (WGS) entry which is preliminary data.</text>
</comment>
<evidence type="ECO:0000313" key="2">
    <source>
        <dbReference type="Proteomes" id="UP000789706"/>
    </source>
</evidence>
<evidence type="ECO:0000313" key="1">
    <source>
        <dbReference type="EMBL" id="CAG8467309.1"/>
    </source>
</evidence>
<dbReference type="Proteomes" id="UP000789706">
    <property type="component" value="Unassembled WGS sequence"/>
</dbReference>
<dbReference type="AlphaFoldDB" id="A0A9N8VUZ5"/>
<sequence length="275" mass="31738">MSKIHHFRNFTNANIPQNELIYLILNIVPVTDFPEQYYLPDINREMLEKLNFDVSKFNFNCISDLEVQTLITKLHEVVMNGVQTDIPVEYWVELEKKDLPKEYSIEVRIWSAKNGLMEDFDFVEPGGRKTVLEALSKLPPKVAIELANKTLVTIQVYFLFIVADESKNIVSLDGTAKEKKSESIDKFWEKVTLIEDQRMAAITQRKVLMVWILNFDVSLRVLDVILTKLFLIVSDSPSGTMTSKKDLMPVISTLAFCPFIKVPLIRKIYVNIPYT</sequence>
<gene>
    <name evidence="1" type="ORF">DEBURN_LOCUS2982</name>
</gene>
<name>A0A9N8VUZ5_9GLOM</name>
<reference evidence="1" key="1">
    <citation type="submission" date="2021-06" db="EMBL/GenBank/DDBJ databases">
        <authorList>
            <person name="Kallberg Y."/>
            <person name="Tangrot J."/>
            <person name="Rosling A."/>
        </authorList>
    </citation>
    <scope>NUCLEOTIDE SEQUENCE</scope>
    <source>
        <strain evidence="1">AZ414A</strain>
    </source>
</reference>
<proteinExistence type="predicted"/>